<dbReference type="OrthoDB" id="6445725at2"/>
<evidence type="ECO:0000256" key="1">
    <source>
        <dbReference type="SAM" id="MobiDB-lite"/>
    </source>
</evidence>
<protein>
    <submittedName>
        <fullName evidence="2">Uncharacterized protein</fullName>
    </submittedName>
</protein>
<dbReference type="STRING" id="1873482.Xedl_03575"/>
<gene>
    <name evidence="2" type="ORF">Xedl_03575</name>
</gene>
<dbReference type="EMBL" id="MKGQ01000048">
    <property type="protein sequence ID" value="OKO99693.1"/>
    <property type="molecule type" value="Genomic_DNA"/>
</dbReference>
<feature type="region of interest" description="Disordered" evidence="1">
    <location>
        <begin position="64"/>
        <end position="100"/>
    </location>
</feature>
<accession>A0A1Q5THJ3</accession>
<comment type="caution">
    <text evidence="2">The sequence shown here is derived from an EMBL/GenBank/DDBJ whole genome shotgun (WGS) entry which is preliminary data.</text>
</comment>
<evidence type="ECO:0000313" key="3">
    <source>
        <dbReference type="Proteomes" id="UP000186268"/>
    </source>
</evidence>
<dbReference type="RefSeq" id="WP_074025115.1">
    <property type="nucleotide sequence ID" value="NZ_CAWNAG010000156.1"/>
</dbReference>
<dbReference type="AlphaFoldDB" id="A0A1Q5THJ3"/>
<name>A0A1Q5THJ3_9GAMM</name>
<keyword evidence="3" id="KW-1185">Reference proteome</keyword>
<reference evidence="2 3" key="1">
    <citation type="submission" date="2016-09" db="EMBL/GenBank/DDBJ databases">
        <title>Xenorhabdus thuongxuanensis sp. nov. and Xenorhabdus eapokensis sp. nov., isolated from Steinernema species.</title>
        <authorList>
            <person name="Kaempfer P."/>
            <person name="Tobias N.J."/>
            <person name="Phan Ke L."/>
            <person name="Bode H.B."/>
            <person name="Glaeser S.P."/>
        </authorList>
    </citation>
    <scope>NUCLEOTIDE SEQUENCE [LARGE SCALE GENOMIC DNA]</scope>
    <source>
        <strain evidence="2 3">DL20</strain>
    </source>
</reference>
<sequence length="117" mass="13148">MLSKTKVAKELRKWLLDLASQLEHIAELMDRIHGRREAGTKQAEYKDAATIINEVEKQCGFAGKIKNPTAHKTAQNETRKVRNSKKRNSNTAPPFEIGNSAAVRHSGYSKYLPDSEV</sequence>
<proteinExistence type="predicted"/>
<organism evidence="2 3">
    <name type="scientific">Xenorhabdus eapokensis</name>
    <dbReference type="NCBI Taxonomy" id="1873482"/>
    <lineage>
        <taxon>Bacteria</taxon>
        <taxon>Pseudomonadati</taxon>
        <taxon>Pseudomonadota</taxon>
        <taxon>Gammaproteobacteria</taxon>
        <taxon>Enterobacterales</taxon>
        <taxon>Morganellaceae</taxon>
        <taxon>Xenorhabdus</taxon>
    </lineage>
</organism>
<dbReference type="Proteomes" id="UP000186268">
    <property type="component" value="Unassembled WGS sequence"/>
</dbReference>
<evidence type="ECO:0000313" key="2">
    <source>
        <dbReference type="EMBL" id="OKO99693.1"/>
    </source>
</evidence>